<dbReference type="EMBL" id="BBWV01000001">
    <property type="protein sequence ID" value="GAO41906.1"/>
    <property type="molecule type" value="Genomic_DNA"/>
</dbReference>
<name>A0A0E9MWW9_9BACT</name>
<proteinExistence type="predicted"/>
<dbReference type="Proteomes" id="UP000033121">
    <property type="component" value="Unassembled WGS sequence"/>
</dbReference>
<dbReference type="AlphaFoldDB" id="A0A0E9MWW9"/>
<sequence length="189" mass="21163">MSKISENLLVNKARGKMGDQIMYKQRGNKTFLCKIPKYDKNAPITAKQEIARDRFAEAAQYAREAIANPELKTEYAKMLGPGNTAFNLAFRDYQKAPVITLIDTSAYTGRPEETIVILATDDFRVASVWVSICSETGELLEEGNAMLHPIYRDKWTFTSKSDHHDLAVGMVRVAAADLPGNTTERVMGW</sequence>
<dbReference type="OrthoDB" id="662803at2"/>
<evidence type="ECO:0000313" key="2">
    <source>
        <dbReference type="Proteomes" id="UP000033121"/>
    </source>
</evidence>
<evidence type="ECO:0000313" key="1">
    <source>
        <dbReference type="EMBL" id="GAO41906.1"/>
    </source>
</evidence>
<comment type="caution">
    <text evidence="1">The sequence shown here is derived from an EMBL/GenBank/DDBJ whole genome shotgun (WGS) entry which is preliminary data.</text>
</comment>
<gene>
    <name evidence="1" type="ORF">FPE01S_01_09210</name>
</gene>
<organism evidence="1 2">
    <name type="scientific">Flavihumibacter petaseus NBRC 106054</name>
    <dbReference type="NCBI Taxonomy" id="1220578"/>
    <lineage>
        <taxon>Bacteria</taxon>
        <taxon>Pseudomonadati</taxon>
        <taxon>Bacteroidota</taxon>
        <taxon>Chitinophagia</taxon>
        <taxon>Chitinophagales</taxon>
        <taxon>Chitinophagaceae</taxon>
        <taxon>Flavihumibacter</taxon>
    </lineage>
</organism>
<keyword evidence="2" id="KW-1185">Reference proteome</keyword>
<accession>A0A0E9MWW9</accession>
<dbReference type="RefSeq" id="WP_046367683.1">
    <property type="nucleotide sequence ID" value="NZ_BBWV01000001.1"/>
</dbReference>
<protein>
    <submittedName>
        <fullName evidence="1">Uncharacterized protein</fullName>
    </submittedName>
</protein>
<reference evidence="1 2" key="1">
    <citation type="submission" date="2015-04" db="EMBL/GenBank/DDBJ databases">
        <title>Whole genome shotgun sequence of Flavihumibacter petaseus NBRC 106054.</title>
        <authorList>
            <person name="Miyazawa S."/>
            <person name="Hosoyama A."/>
            <person name="Hashimoto M."/>
            <person name="Noguchi M."/>
            <person name="Tsuchikane K."/>
            <person name="Ohji S."/>
            <person name="Yamazoe A."/>
            <person name="Ichikawa N."/>
            <person name="Kimura A."/>
            <person name="Fujita N."/>
        </authorList>
    </citation>
    <scope>NUCLEOTIDE SEQUENCE [LARGE SCALE GENOMIC DNA]</scope>
    <source>
        <strain evidence="1 2">NBRC 106054</strain>
    </source>
</reference>